<evidence type="ECO:0000313" key="5">
    <source>
        <dbReference type="EMBL" id="KAF1966358.1"/>
    </source>
</evidence>
<evidence type="ECO:0000256" key="2">
    <source>
        <dbReference type="ARBA" id="ARBA00022792"/>
    </source>
</evidence>
<protein>
    <submittedName>
        <fullName evidence="5">Uncharacterized protein</fullName>
    </submittedName>
</protein>
<evidence type="ECO:0000256" key="3">
    <source>
        <dbReference type="ARBA" id="ARBA00023128"/>
    </source>
</evidence>
<sequence length="132" mass="15536">MQHLISPTTTTTTHCLRNTPAKPFRSSKWQGTCSLQLPAYFVLATRLREPRPSLIAPAQWPVLTLRSWIYRENRVPHYQREFQKHDGLRLWQKSRGKWMIPAYKCILYTSIGSSMYMMGRLVLGHKTWFGKN</sequence>
<gene>
    <name evidence="5" type="ORF">BU23DRAFT_486846</name>
</gene>
<dbReference type="OrthoDB" id="5511599at2759"/>
<dbReference type="EMBL" id="ML976747">
    <property type="protein sequence ID" value="KAF1966358.1"/>
    <property type="molecule type" value="Genomic_DNA"/>
</dbReference>
<dbReference type="AlphaFoldDB" id="A0A6A5UNR7"/>
<organism evidence="5 6">
    <name type="scientific">Bimuria novae-zelandiae CBS 107.79</name>
    <dbReference type="NCBI Taxonomy" id="1447943"/>
    <lineage>
        <taxon>Eukaryota</taxon>
        <taxon>Fungi</taxon>
        <taxon>Dikarya</taxon>
        <taxon>Ascomycota</taxon>
        <taxon>Pezizomycotina</taxon>
        <taxon>Dothideomycetes</taxon>
        <taxon>Pleosporomycetidae</taxon>
        <taxon>Pleosporales</taxon>
        <taxon>Massarineae</taxon>
        <taxon>Didymosphaeriaceae</taxon>
        <taxon>Bimuria</taxon>
    </lineage>
</organism>
<keyword evidence="4" id="KW-0472">Membrane</keyword>
<comment type="subcellular location">
    <subcellularLocation>
        <location evidence="1">Mitochondrion inner membrane</location>
    </subcellularLocation>
</comment>
<accession>A0A6A5UNR7</accession>
<dbReference type="GO" id="GO:0005743">
    <property type="term" value="C:mitochondrial inner membrane"/>
    <property type="evidence" value="ECO:0007669"/>
    <property type="project" value="UniProtKB-SubCell"/>
</dbReference>
<evidence type="ECO:0000313" key="6">
    <source>
        <dbReference type="Proteomes" id="UP000800036"/>
    </source>
</evidence>
<dbReference type="Proteomes" id="UP000800036">
    <property type="component" value="Unassembled WGS sequence"/>
</dbReference>
<proteinExistence type="predicted"/>
<reference evidence="5" key="1">
    <citation type="journal article" date="2020" name="Stud. Mycol.">
        <title>101 Dothideomycetes genomes: a test case for predicting lifestyles and emergence of pathogens.</title>
        <authorList>
            <person name="Haridas S."/>
            <person name="Albert R."/>
            <person name="Binder M."/>
            <person name="Bloem J."/>
            <person name="Labutti K."/>
            <person name="Salamov A."/>
            <person name="Andreopoulos B."/>
            <person name="Baker S."/>
            <person name="Barry K."/>
            <person name="Bills G."/>
            <person name="Bluhm B."/>
            <person name="Cannon C."/>
            <person name="Castanera R."/>
            <person name="Culley D."/>
            <person name="Daum C."/>
            <person name="Ezra D."/>
            <person name="Gonzalez J."/>
            <person name="Henrissat B."/>
            <person name="Kuo A."/>
            <person name="Liang C."/>
            <person name="Lipzen A."/>
            <person name="Lutzoni F."/>
            <person name="Magnuson J."/>
            <person name="Mondo S."/>
            <person name="Nolan M."/>
            <person name="Ohm R."/>
            <person name="Pangilinan J."/>
            <person name="Park H.-J."/>
            <person name="Ramirez L."/>
            <person name="Alfaro M."/>
            <person name="Sun H."/>
            <person name="Tritt A."/>
            <person name="Yoshinaga Y."/>
            <person name="Zwiers L.-H."/>
            <person name="Turgeon B."/>
            <person name="Goodwin S."/>
            <person name="Spatafora J."/>
            <person name="Crous P."/>
            <person name="Grigoriev I."/>
        </authorList>
    </citation>
    <scope>NUCLEOTIDE SEQUENCE</scope>
    <source>
        <strain evidence="5">CBS 107.79</strain>
    </source>
</reference>
<evidence type="ECO:0000256" key="4">
    <source>
        <dbReference type="ARBA" id="ARBA00023136"/>
    </source>
</evidence>
<keyword evidence="2" id="KW-0999">Mitochondrion inner membrane</keyword>
<dbReference type="InterPro" id="IPR039297">
    <property type="entry name" value="COX7a"/>
</dbReference>
<evidence type="ECO:0000256" key="1">
    <source>
        <dbReference type="ARBA" id="ARBA00004273"/>
    </source>
</evidence>
<dbReference type="Pfam" id="PF02238">
    <property type="entry name" value="COX7a"/>
    <property type="match status" value="1"/>
</dbReference>
<keyword evidence="3" id="KW-0496">Mitochondrion</keyword>
<keyword evidence="6" id="KW-1185">Reference proteome</keyword>
<name>A0A6A5UNR7_9PLEO</name>